<protein>
    <submittedName>
        <fullName evidence="2">Uncharacterized protein</fullName>
    </submittedName>
</protein>
<organism evidence="2">
    <name type="scientific">hydrothermal vent metagenome</name>
    <dbReference type="NCBI Taxonomy" id="652676"/>
    <lineage>
        <taxon>unclassified sequences</taxon>
        <taxon>metagenomes</taxon>
        <taxon>ecological metagenomes</taxon>
    </lineage>
</organism>
<feature type="non-terminal residue" evidence="2">
    <location>
        <position position="24"/>
    </location>
</feature>
<sequence length="24" mass="2664">MDVFGQPATTASLERRVQRVTDEG</sequence>
<evidence type="ECO:0000313" key="2">
    <source>
        <dbReference type="EMBL" id="VAV97816.1"/>
    </source>
</evidence>
<reference evidence="2" key="1">
    <citation type="submission" date="2018-06" db="EMBL/GenBank/DDBJ databases">
        <authorList>
            <person name="Zhirakovskaya E."/>
        </authorList>
    </citation>
    <scope>NUCLEOTIDE SEQUENCE</scope>
</reference>
<name>A0A3B0SA81_9ZZZZ</name>
<dbReference type="EMBL" id="UOEK01000125">
    <property type="protein sequence ID" value="VAV97816.1"/>
    <property type="molecule type" value="Genomic_DNA"/>
</dbReference>
<proteinExistence type="predicted"/>
<feature type="compositionally biased region" description="Basic and acidic residues" evidence="1">
    <location>
        <begin position="13"/>
        <end position="24"/>
    </location>
</feature>
<gene>
    <name evidence="2" type="ORF">MNBD_ACTINO02-512</name>
</gene>
<accession>A0A3B0SA81</accession>
<feature type="region of interest" description="Disordered" evidence="1">
    <location>
        <begin position="1"/>
        <end position="24"/>
    </location>
</feature>
<evidence type="ECO:0000256" key="1">
    <source>
        <dbReference type="SAM" id="MobiDB-lite"/>
    </source>
</evidence>
<dbReference type="AlphaFoldDB" id="A0A3B0SA81"/>